<dbReference type="PRINTS" id="PR01415">
    <property type="entry name" value="ANKYRIN"/>
</dbReference>
<dbReference type="InterPro" id="IPR051631">
    <property type="entry name" value="Ankyrin-KH/SAM_domain"/>
</dbReference>
<feature type="repeat" description="ANK" evidence="4">
    <location>
        <begin position="942"/>
        <end position="974"/>
    </location>
</feature>
<feature type="repeat" description="ANK" evidence="4">
    <location>
        <begin position="538"/>
        <end position="570"/>
    </location>
</feature>
<feature type="compositionally biased region" description="Polar residues" evidence="6">
    <location>
        <begin position="1715"/>
        <end position="1728"/>
    </location>
</feature>
<dbReference type="SUPFAM" id="SSF48403">
    <property type="entry name" value="Ankyrin repeat"/>
    <property type="match status" value="3"/>
</dbReference>
<name>A0A8C0HPS6_9AVES</name>
<evidence type="ECO:0000256" key="4">
    <source>
        <dbReference type="PROSITE-ProRule" id="PRU00023"/>
    </source>
</evidence>
<feature type="compositionally biased region" description="Polar residues" evidence="6">
    <location>
        <begin position="1877"/>
        <end position="1904"/>
    </location>
</feature>
<feature type="repeat" description="ANK" evidence="4">
    <location>
        <begin position="740"/>
        <end position="772"/>
    </location>
</feature>
<evidence type="ECO:0000256" key="5">
    <source>
        <dbReference type="PROSITE-ProRule" id="PRU00117"/>
    </source>
</evidence>
<feature type="region of interest" description="Disordered" evidence="6">
    <location>
        <begin position="1342"/>
        <end position="1374"/>
    </location>
</feature>
<evidence type="ECO:0000256" key="3">
    <source>
        <dbReference type="ARBA" id="ARBA00023054"/>
    </source>
</evidence>
<reference evidence="8" key="1">
    <citation type="submission" date="2025-08" db="UniProtKB">
        <authorList>
            <consortium name="Ensembl"/>
        </authorList>
    </citation>
    <scope>IDENTIFICATION</scope>
</reference>
<keyword evidence="2 4" id="KW-0040">ANK repeat</keyword>
<feature type="compositionally biased region" description="Pro residues" evidence="6">
    <location>
        <begin position="1971"/>
        <end position="1981"/>
    </location>
</feature>
<feature type="compositionally biased region" description="Polar residues" evidence="6">
    <location>
        <begin position="1938"/>
        <end position="1966"/>
    </location>
</feature>
<evidence type="ECO:0000256" key="6">
    <source>
        <dbReference type="SAM" id="MobiDB-lite"/>
    </source>
</evidence>
<protein>
    <submittedName>
        <fullName evidence="8">Ankyrin repeat domain 17</fullName>
    </submittedName>
</protein>
<feature type="region of interest" description="Disordered" evidence="6">
    <location>
        <begin position="690"/>
        <end position="716"/>
    </location>
</feature>
<feature type="repeat" description="ANK" evidence="4">
    <location>
        <begin position="572"/>
        <end position="604"/>
    </location>
</feature>
<feature type="region of interest" description="Disordered" evidence="6">
    <location>
        <begin position="1137"/>
        <end position="1158"/>
    </location>
</feature>
<dbReference type="Ensembl" id="ENSBJAT00000020185.1">
    <property type="protein sequence ID" value="ENSBJAP00000019638.1"/>
    <property type="gene ID" value="ENSBJAG00000011726.1"/>
</dbReference>
<dbReference type="InterPro" id="IPR036770">
    <property type="entry name" value="Ankyrin_rpt-contain_sf"/>
</dbReference>
<dbReference type="InterPro" id="IPR047375">
    <property type="entry name" value="KH-I_ANKRD17"/>
</dbReference>
<evidence type="ECO:0000313" key="9">
    <source>
        <dbReference type="Proteomes" id="UP000694555"/>
    </source>
</evidence>
<feature type="repeat" description="ANK" evidence="4">
    <location>
        <begin position="840"/>
        <end position="872"/>
    </location>
</feature>
<dbReference type="Proteomes" id="UP000694555">
    <property type="component" value="Unplaced"/>
</dbReference>
<feature type="region of interest" description="Disordered" evidence="6">
    <location>
        <begin position="1671"/>
        <end position="1817"/>
    </location>
</feature>
<reference evidence="8" key="2">
    <citation type="submission" date="2025-09" db="UniProtKB">
        <authorList>
            <consortium name="Ensembl"/>
        </authorList>
    </citation>
    <scope>IDENTIFICATION</scope>
</reference>
<feature type="compositionally biased region" description="Polar residues" evidence="6">
    <location>
        <begin position="694"/>
        <end position="704"/>
    </location>
</feature>
<keyword evidence="3" id="KW-0175">Coiled coil</keyword>
<keyword evidence="5" id="KW-0694">RNA-binding</keyword>
<feature type="region of interest" description="Disordered" evidence="6">
    <location>
        <begin position="1938"/>
        <end position="1997"/>
    </location>
</feature>
<feature type="compositionally biased region" description="Basic residues" evidence="6">
    <location>
        <begin position="1139"/>
        <end position="1149"/>
    </location>
</feature>
<feature type="repeat" description="ANK" evidence="4">
    <location>
        <begin position="263"/>
        <end position="295"/>
    </location>
</feature>
<dbReference type="FunFam" id="1.25.40.20:FF:000055">
    <property type="entry name" value="ankyrin repeat domain-containing protein 17 isoform X2"/>
    <property type="match status" value="1"/>
</dbReference>
<feature type="compositionally biased region" description="Polar residues" evidence="6">
    <location>
        <begin position="1299"/>
        <end position="1310"/>
    </location>
</feature>
<dbReference type="FunFam" id="1.25.40.20:FF:000589">
    <property type="entry name" value="ankyrin repeat and KH domain-containing protein 1 isoform X2"/>
    <property type="match status" value="1"/>
</dbReference>
<sequence>MPFEGRLLLWKMTGLWEIEQFCLCYMYLSCFGEGKNKTKQQLAPSGVISLYNSETRSVVFQVESFILDQDDLENPMLETASKLLLSSTADGADLRTVDPETQARLEALLEAAGIGKLSTADGKAFADPEVLRRLTSSVSCALDEAAAALTRMRAESTANAGQTDNRSLAEACSEGDVNAVRKLLIEGRSVNEHTEEGESLLCLACSAGYYELAQVLLAMHANVEDRGIKGDITPLMAAANGGHVKIVKLLLAHGADVNAQSSTGNTALTYACAGGYVDVVKVLLESGASIEDHNENGHTPLMEAGSAGHVEVARVLLENGAGINTHSNEFKESALTLACYKGIVPCTILVTKDGHVEVARLLLDSGAQVNMPADSFESPLTLAACGGHVELAALLIERGANLEEVNDEGYTPLMEAAREGHEEMVALLLGQGANINAQTEETQETALTLACCGGFLEVADFLIKAGADIELGCSTPLMEAAQEGHLELVKYLLAAGANVHATTATGDTALTYACENGHTDVADVLLQAGADLEHESEGGRTPLMKAARAGHVCTVQFLISKGANVNRTTANNDHTVLSLACAGGHLAVVELLLAHGADPTHRLKDGSTMLIEAAKGGHTSVVCYLLDYPNNLLSAPPPDATQLTPPSHDLNRAPRVPVQALPMVVPPQEPDKPPANVATTLPIRNKAVSGRASAMSNTPTHSIATSVSQPQTPTPSPIISPSAMLPIYPAIDIDAQTESNHDTALTLACAGGHEELVQTLLERGANIEHRDKKGFTPLILAATAGHVGVVEILLDNGADIEAQSERTKDTPLSLACSGGRQEVVELLLARGANKEHRNVSDYTPLSLAASGGYVNIIKILLNAGAEINSRTGSKLGISPLMLAAMNGHTAAVKLLLDMGSDINAQIETNRNTALTLACFQGRTEVVSLLLDRKANVEHRAKTGLTPLMEAASGGYAEVGRVLLDKGADVNAPPVPSSRDTALTIAADKGHYKFCELLISRGAHIDVRNKKGNTPLWLAANGGHLDVVQLLVQAGADVDAADNRKITPLMAAFRKGHVKVVRYLVKEVNQFPSDSECMRYIATITDKEMLKKCHLCMESIVQAKDRQAAEANKNASILLEELDLEKLREESRRLALAAKREKRKEKRRKKKEEQRRKLEEIEAKNKENFELQAAQEKEKLKAEDDPEVPMEPPSATTTTTIGISATWTTLAGSHGKRNNTITTTSSKRKNRKNKVTPDNVQIIFDDQLPISYSQPEKVNGESKSSSTSESGDSDNMRISSCSDESSNSNSSHKSDNHSSTAVTNTQSNKKQPSVLVTCPKDERKAVTGKSSIKLSEVISEVTSNSLSTCTKSGPSPLSSPNGKLTIASPKRGQKREEGWKEVVRRSKKVSVPSTVISRVIGRGGCNINAIRECTGAHIDIDKQKDKTGDRIITIRGGTESTRQATQLINALIKDPDKEIDELIPKNRLKSSAANSKIGSSTPATTTAANSSLVGIKVTTVAASSTSQTASALTVPAISSASTHKTIKNPVNNVRPGFQVSLPLAYPPPQFAHALLAAQTFQQIRPPRLPMTHFGGTFPPAQSTWGPFPVRPLSPARATNSPKPHMVPRHNSQNSSGSQVNSASSLTTSPTATTSSVASTVPGSSANGSPSSPSVRRQLFVTVVKTSNATTTTVTTTASNTSTAPTNATYPIPTAKEHYPASSPSSPSPPAQPAGVSRSSPSDCTASSPNKGAPSSDPEVGSPPAVETNSSTSSRQPSSGTGSSSVHPAHQQPPGAPLQEARPPLQQPQVPAPDPRMVVPPNLAATSSSAPVAGPTNAPMTYPMSQTSMGSSQPAAKMETPAIRPPVHGTGSVHKNPAPVQNSSVAVLNVNHIKRPHSVPSSVQLPSTLSTQSASQNSAHPANKSMGNNFSATLPFGPFSTLFENSPTSAHAFWGGSVVSSQTTPESMLSGKSSFLPNSDPLHQSDTSKAPGFRPPLQRPAPSPSGIVSMDSPYASVTPSSTHLGNFASNLSGGQIYAPGTPLGGAPAAANFNRQHFSPLSLLPPCSSASNESPAQSVSSGVRAPSPTPSAVSLGSEKPSNVSQDRKVPVPIGTERSARIRQTGTSTPSVIGSNLAAPVGHSGIWSFEGIGGNQDKVDWCHSGMGSHMIHRPMSDPGVFSHQAMERDSTGIVTPSGTFHQPVPAGYMDFPKVGGMPFSVYGNAMIPPVAPITDGTGGPIFNGPHAADPSWNSLIKMVSNSTENNGPQTVWTGTWTPHMNSVHMNQLG</sequence>
<feature type="repeat" description="ANK" evidence="4">
    <location>
        <begin position="807"/>
        <end position="839"/>
    </location>
</feature>
<dbReference type="GO" id="GO:0005737">
    <property type="term" value="C:cytoplasm"/>
    <property type="evidence" value="ECO:0007669"/>
    <property type="project" value="TreeGrafter"/>
</dbReference>
<feature type="repeat" description="ANK" evidence="4">
    <location>
        <begin position="875"/>
        <end position="907"/>
    </location>
</feature>
<feature type="repeat" description="ANK" evidence="4">
    <location>
        <begin position="375"/>
        <end position="407"/>
    </location>
</feature>
<dbReference type="Gene3D" id="1.25.40.20">
    <property type="entry name" value="Ankyrin repeat-containing domain"/>
    <property type="match status" value="9"/>
</dbReference>
<feature type="compositionally biased region" description="Low complexity" evidence="6">
    <location>
        <begin position="1260"/>
        <end position="1269"/>
    </location>
</feature>
<feature type="repeat" description="ANK" evidence="4">
    <location>
        <begin position="472"/>
        <end position="504"/>
    </location>
</feature>
<feature type="compositionally biased region" description="Low complexity" evidence="6">
    <location>
        <begin position="1609"/>
        <end position="1652"/>
    </location>
</feature>
<dbReference type="FunFam" id="1.25.40.20:FF:000161">
    <property type="entry name" value="ankyrin repeat domain-containing protein 17 isoform X3"/>
    <property type="match status" value="1"/>
</dbReference>
<dbReference type="InterPro" id="IPR004087">
    <property type="entry name" value="KH_dom"/>
</dbReference>
<dbReference type="Pfam" id="PF00023">
    <property type="entry name" value="Ank"/>
    <property type="match status" value="2"/>
</dbReference>
<dbReference type="Pfam" id="PF00013">
    <property type="entry name" value="KH_1"/>
    <property type="match status" value="1"/>
</dbReference>
<dbReference type="GO" id="GO:0003723">
    <property type="term" value="F:RNA binding"/>
    <property type="evidence" value="ECO:0007669"/>
    <property type="project" value="UniProtKB-UniRule"/>
</dbReference>
<feature type="compositionally biased region" description="Polar residues" evidence="6">
    <location>
        <begin position="1342"/>
        <end position="1361"/>
    </location>
</feature>
<feature type="repeat" description="ANK" evidence="4">
    <location>
        <begin position="1010"/>
        <end position="1042"/>
    </location>
</feature>
<feature type="region of interest" description="Disordered" evidence="6">
    <location>
        <begin position="2041"/>
        <end position="2111"/>
    </location>
</feature>
<evidence type="ECO:0000256" key="2">
    <source>
        <dbReference type="ARBA" id="ARBA00023043"/>
    </source>
</evidence>
<feature type="repeat" description="ANK" evidence="4">
    <location>
        <begin position="296"/>
        <end position="328"/>
    </location>
</feature>
<feature type="repeat" description="ANK" evidence="4">
    <location>
        <begin position="230"/>
        <end position="262"/>
    </location>
</feature>
<feature type="compositionally biased region" description="Polar residues" evidence="6">
    <location>
        <begin position="2098"/>
        <end position="2110"/>
    </location>
</feature>
<dbReference type="CDD" id="cd22502">
    <property type="entry name" value="KH-I_ANKRD17"/>
    <property type="match status" value="1"/>
</dbReference>
<dbReference type="SUPFAM" id="SSF54791">
    <property type="entry name" value="Eukaryotic type KH-domain (KH-domain type I)"/>
    <property type="match status" value="1"/>
</dbReference>
<dbReference type="InterPro" id="IPR004088">
    <property type="entry name" value="KH_dom_type_1"/>
</dbReference>
<dbReference type="SMART" id="SM00248">
    <property type="entry name" value="ANK"/>
    <property type="match status" value="24"/>
</dbReference>
<proteinExistence type="predicted"/>
<organism evidence="8 9">
    <name type="scientific">Buteo japonicus</name>
    <dbReference type="NCBI Taxonomy" id="224669"/>
    <lineage>
        <taxon>Eukaryota</taxon>
        <taxon>Metazoa</taxon>
        <taxon>Chordata</taxon>
        <taxon>Craniata</taxon>
        <taxon>Vertebrata</taxon>
        <taxon>Euteleostomi</taxon>
        <taxon>Archelosauria</taxon>
        <taxon>Archosauria</taxon>
        <taxon>Dinosauria</taxon>
        <taxon>Saurischia</taxon>
        <taxon>Theropoda</taxon>
        <taxon>Coelurosauria</taxon>
        <taxon>Aves</taxon>
        <taxon>Neognathae</taxon>
        <taxon>Neoaves</taxon>
        <taxon>Telluraves</taxon>
        <taxon>Accipitrimorphae</taxon>
        <taxon>Accipitriformes</taxon>
        <taxon>Accipitridae</taxon>
        <taxon>Accipitrinae</taxon>
        <taxon>Buteo</taxon>
    </lineage>
</organism>
<feature type="repeat" description="ANK" evidence="4">
    <location>
        <begin position="977"/>
        <end position="1009"/>
    </location>
</feature>
<feature type="compositionally biased region" description="Low complexity" evidence="6">
    <location>
        <begin position="1748"/>
        <end position="1763"/>
    </location>
</feature>
<dbReference type="PANTHER" id="PTHR23206">
    <property type="entry name" value="MASK PROTEIN"/>
    <property type="match status" value="1"/>
</dbReference>
<dbReference type="GO" id="GO:0045087">
    <property type="term" value="P:innate immune response"/>
    <property type="evidence" value="ECO:0007669"/>
    <property type="project" value="TreeGrafter"/>
</dbReference>
<dbReference type="InterPro" id="IPR036612">
    <property type="entry name" value="KH_dom_type_1_sf"/>
</dbReference>
<dbReference type="InterPro" id="IPR002110">
    <property type="entry name" value="Ankyrin_rpt"/>
</dbReference>
<dbReference type="PROSITE" id="PS50297">
    <property type="entry name" value="ANK_REP_REGION"/>
    <property type="match status" value="18"/>
</dbReference>
<feature type="compositionally biased region" description="Low complexity" evidence="6">
    <location>
        <begin position="1193"/>
        <end position="1208"/>
    </location>
</feature>
<dbReference type="Pfam" id="PF12796">
    <property type="entry name" value="Ank_2"/>
    <property type="match status" value="8"/>
</dbReference>
<evidence type="ECO:0000313" key="8">
    <source>
        <dbReference type="Ensembl" id="ENSBJAP00000019638.1"/>
    </source>
</evidence>
<feature type="repeat" description="ANK" evidence="4">
    <location>
        <begin position="408"/>
        <end position="440"/>
    </location>
</feature>
<feature type="compositionally biased region" description="Low complexity" evidence="6">
    <location>
        <begin position="1278"/>
        <end position="1290"/>
    </location>
</feature>
<dbReference type="Gene3D" id="3.30.1370.10">
    <property type="entry name" value="K Homology domain, type 1"/>
    <property type="match status" value="1"/>
</dbReference>
<feature type="domain" description="K Homology" evidence="7">
    <location>
        <begin position="1382"/>
        <end position="1452"/>
    </location>
</feature>
<keyword evidence="1" id="KW-0677">Repeat</keyword>
<dbReference type="FunFam" id="3.30.1370.10:FF:000031">
    <property type="entry name" value="ankyrin repeat domain-containing protein 17 isoform X1"/>
    <property type="match status" value="1"/>
</dbReference>
<evidence type="ECO:0000259" key="7">
    <source>
        <dbReference type="SMART" id="SM00322"/>
    </source>
</evidence>
<feature type="compositionally biased region" description="Low complexity" evidence="6">
    <location>
        <begin position="1671"/>
        <end position="1687"/>
    </location>
</feature>
<dbReference type="SMART" id="SM00322">
    <property type="entry name" value="KH"/>
    <property type="match status" value="1"/>
</dbReference>
<evidence type="ECO:0000256" key="1">
    <source>
        <dbReference type="ARBA" id="ARBA00022737"/>
    </source>
</evidence>
<dbReference type="PROSITE" id="PS50084">
    <property type="entry name" value="KH_TYPE_1"/>
    <property type="match status" value="1"/>
</dbReference>
<dbReference type="PANTHER" id="PTHR23206:SF1">
    <property type="entry name" value="ANKYRIN REPEAT DOMAIN-CONTAINING PROTEIN 17"/>
    <property type="match status" value="1"/>
</dbReference>
<dbReference type="PROSITE" id="PS50088">
    <property type="entry name" value="ANK_REPEAT"/>
    <property type="match status" value="18"/>
</dbReference>
<feature type="repeat" description="ANK" evidence="4">
    <location>
        <begin position="773"/>
        <end position="805"/>
    </location>
</feature>
<dbReference type="FunFam" id="1.25.40.20:FF:000012">
    <property type="entry name" value="ankyrin repeat domain-containing protein 17 isoform X1"/>
    <property type="match status" value="1"/>
</dbReference>
<accession>A0A8C0HPS6</accession>
<dbReference type="GO" id="GO:0005634">
    <property type="term" value="C:nucleus"/>
    <property type="evidence" value="ECO:0007669"/>
    <property type="project" value="TreeGrafter"/>
</dbReference>
<feature type="compositionally biased region" description="Polar residues" evidence="6">
    <location>
        <begin position="2049"/>
        <end position="2058"/>
    </location>
</feature>
<feature type="region of interest" description="Disordered" evidence="6">
    <location>
        <begin position="1176"/>
        <end position="1329"/>
    </location>
</feature>
<feature type="repeat" description="ANK" evidence="4">
    <location>
        <begin position="505"/>
        <end position="537"/>
    </location>
</feature>
<keyword evidence="9" id="KW-1185">Reference proteome</keyword>
<feature type="compositionally biased region" description="Polar residues" evidence="6">
    <location>
        <begin position="2067"/>
        <end position="2081"/>
    </location>
</feature>
<feature type="region of interest" description="Disordered" evidence="6">
    <location>
        <begin position="1565"/>
        <end position="1653"/>
    </location>
</feature>
<dbReference type="FunFam" id="1.25.40.20:FF:000026">
    <property type="entry name" value="ankyrin repeat domain-containing protein 17 isoform X3"/>
    <property type="match status" value="1"/>
</dbReference>
<dbReference type="FunFam" id="1.25.40.20:FF:000062">
    <property type="entry name" value="ankyrin repeat domain-containing protein 17"/>
    <property type="match status" value="1"/>
</dbReference>
<feature type="repeat" description="ANK" evidence="4">
    <location>
        <begin position="909"/>
        <end position="941"/>
    </location>
</feature>
<feature type="region of interest" description="Disordered" evidence="6">
    <location>
        <begin position="1875"/>
        <end position="1904"/>
    </location>
</feature>